<dbReference type="SUPFAM" id="SSF88659">
    <property type="entry name" value="Sigma3 and sigma4 domains of RNA polymerase sigma factors"/>
    <property type="match status" value="1"/>
</dbReference>
<dbReference type="Gene3D" id="1.10.10.10">
    <property type="entry name" value="Winged helix-like DNA-binding domain superfamily/Winged helix DNA-binding domain"/>
    <property type="match status" value="1"/>
</dbReference>
<protein>
    <submittedName>
        <fullName evidence="8">RNA polymerase sigma factor, sigma-70 family</fullName>
    </submittedName>
</protein>
<dbReference type="SUPFAM" id="SSF88946">
    <property type="entry name" value="Sigma2 domain of RNA polymerase sigma factors"/>
    <property type="match status" value="1"/>
</dbReference>
<dbReference type="Pfam" id="PF04542">
    <property type="entry name" value="Sigma70_r2"/>
    <property type="match status" value="1"/>
</dbReference>
<dbReference type="EMBL" id="CP003345">
    <property type="protein sequence ID" value="AFM03686.1"/>
    <property type="molecule type" value="Genomic_DNA"/>
</dbReference>
<dbReference type="KEGG" id="fli:Fleli_1250"/>
<keyword evidence="4" id="KW-0804">Transcription</keyword>
<dbReference type="CDD" id="cd06171">
    <property type="entry name" value="Sigma70_r4"/>
    <property type="match status" value="1"/>
</dbReference>
<dbReference type="InterPro" id="IPR013324">
    <property type="entry name" value="RNA_pol_sigma_r3/r4-like"/>
</dbReference>
<dbReference type="GO" id="GO:0016987">
    <property type="term" value="F:sigma factor activity"/>
    <property type="evidence" value="ECO:0007669"/>
    <property type="project" value="UniProtKB-KW"/>
</dbReference>
<dbReference type="AlphaFoldDB" id="I4AIA1"/>
<evidence type="ECO:0000313" key="9">
    <source>
        <dbReference type="Proteomes" id="UP000006054"/>
    </source>
</evidence>
<dbReference type="InterPro" id="IPR036388">
    <property type="entry name" value="WH-like_DNA-bd_sf"/>
</dbReference>
<dbReference type="InterPro" id="IPR007627">
    <property type="entry name" value="RNA_pol_sigma70_r2"/>
</dbReference>
<evidence type="ECO:0000256" key="5">
    <source>
        <dbReference type="SAM" id="MobiDB-lite"/>
    </source>
</evidence>
<dbReference type="GO" id="GO:0003677">
    <property type="term" value="F:DNA binding"/>
    <property type="evidence" value="ECO:0007669"/>
    <property type="project" value="InterPro"/>
</dbReference>
<evidence type="ECO:0000259" key="6">
    <source>
        <dbReference type="Pfam" id="PF04542"/>
    </source>
</evidence>
<dbReference type="InterPro" id="IPR014284">
    <property type="entry name" value="RNA_pol_sigma-70_dom"/>
</dbReference>
<dbReference type="RefSeq" id="WP_014797143.1">
    <property type="nucleotide sequence ID" value="NC_018018.1"/>
</dbReference>
<dbReference type="InterPro" id="IPR039425">
    <property type="entry name" value="RNA_pol_sigma-70-like"/>
</dbReference>
<sequence>MKDNKNTQKNSEENKNKRPLSNADDKEFSDKALKDFDLIDLAVKGDQQAYAELMNRYKNSVYFMLLKMVKNTDDAEDLTVEAFTKAFRSLKKFKKEYTFSTWLFRIATNNCIDFIRKKKLETLSLHTPYKNDSGEQIQMDVPDKNLTPQEAAIRTQKIEIIRNFVEQLPPKYKKLVELRYFKELSYDEIAKELNAPLGTVKAQLHRARELMYDLVKNKRDVI</sequence>
<proteinExistence type="inferred from homology"/>
<dbReference type="STRING" id="880071.Fleli_1250"/>
<dbReference type="GO" id="GO:0006352">
    <property type="term" value="P:DNA-templated transcription initiation"/>
    <property type="evidence" value="ECO:0007669"/>
    <property type="project" value="InterPro"/>
</dbReference>
<evidence type="ECO:0000256" key="4">
    <source>
        <dbReference type="ARBA" id="ARBA00023163"/>
    </source>
</evidence>
<evidence type="ECO:0000256" key="2">
    <source>
        <dbReference type="ARBA" id="ARBA00023015"/>
    </source>
</evidence>
<feature type="compositionally biased region" description="Basic and acidic residues" evidence="5">
    <location>
        <begin position="1"/>
        <end position="16"/>
    </location>
</feature>
<evidence type="ECO:0000256" key="3">
    <source>
        <dbReference type="ARBA" id="ARBA00023082"/>
    </source>
</evidence>
<dbReference type="PANTHER" id="PTHR43133">
    <property type="entry name" value="RNA POLYMERASE ECF-TYPE SIGMA FACTO"/>
    <property type="match status" value="1"/>
</dbReference>
<organism evidence="8 9">
    <name type="scientific">Bernardetia litoralis (strain ATCC 23117 / DSM 6794 / NBRC 15988 / NCIMB 1366 / Fx l1 / Sio-4)</name>
    <name type="common">Flexibacter litoralis</name>
    <dbReference type="NCBI Taxonomy" id="880071"/>
    <lineage>
        <taxon>Bacteria</taxon>
        <taxon>Pseudomonadati</taxon>
        <taxon>Bacteroidota</taxon>
        <taxon>Cytophagia</taxon>
        <taxon>Cytophagales</taxon>
        <taxon>Bernardetiaceae</taxon>
        <taxon>Bernardetia</taxon>
    </lineage>
</organism>
<keyword evidence="9" id="KW-1185">Reference proteome</keyword>
<keyword evidence="2" id="KW-0805">Transcription regulation</keyword>
<comment type="similarity">
    <text evidence="1">Belongs to the sigma-70 factor family. ECF subfamily.</text>
</comment>
<evidence type="ECO:0000313" key="8">
    <source>
        <dbReference type="EMBL" id="AFM03686.1"/>
    </source>
</evidence>
<evidence type="ECO:0000259" key="7">
    <source>
        <dbReference type="Pfam" id="PF08281"/>
    </source>
</evidence>
<reference evidence="9" key="1">
    <citation type="submission" date="2012-06" db="EMBL/GenBank/DDBJ databases">
        <title>The complete genome of Flexibacter litoralis DSM 6794.</title>
        <authorList>
            <person name="Lucas S."/>
            <person name="Copeland A."/>
            <person name="Lapidus A."/>
            <person name="Glavina del Rio T."/>
            <person name="Dalin E."/>
            <person name="Tice H."/>
            <person name="Bruce D."/>
            <person name="Goodwin L."/>
            <person name="Pitluck S."/>
            <person name="Peters L."/>
            <person name="Ovchinnikova G."/>
            <person name="Lu M."/>
            <person name="Kyrpides N."/>
            <person name="Mavromatis K."/>
            <person name="Ivanova N."/>
            <person name="Brettin T."/>
            <person name="Detter J.C."/>
            <person name="Han C."/>
            <person name="Larimer F."/>
            <person name="Land M."/>
            <person name="Hauser L."/>
            <person name="Markowitz V."/>
            <person name="Cheng J.-F."/>
            <person name="Hugenholtz P."/>
            <person name="Woyke T."/>
            <person name="Wu D."/>
            <person name="Spring S."/>
            <person name="Lang E."/>
            <person name="Kopitz M."/>
            <person name="Brambilla E."/>
            <person name="Klenk H.-P."/>
            <person name="Eisen J.A."/>
        </authorList>
    </citation>
    <scope>NUCLEOTIDE SEQUENCE [LARGE SCALE GENOMIC DNA]</scope>
    <source>
        <strain evidence="9">ATCC 23117 / DSM 6794 / NBRC 15988 / NCIMB 1366 / Sio-4</strain>
    </source>
</reference>
<evidence type="ECO:0000256" key="1">
    <source>
        <dbReference type="ARBA" id="ARBA00010641"/>
    </source>
</evidence>
<dbReference type="InterPro" id="IPR013249">
    <property type="entry name" value="RNA_pol_sigma70_r4_t2"/>
</dbReference>
<dbReference type="InterPro" id="IPR013325">
    <property type="entry name" value="RNA_pol_sigma_r2"/>
</dbReference>
<accession>I4AIA1</accession>
<dbReference type="PANTHER" id="PTHR43133:SF51">
    <property type="entry name" value="RNA POLYMERASE SIGMA FACTOR"/>
    <property type="match status" value="1"/>
</dbReference>
<dbReference type="Pfam" id="PF08281">
    <property type="entry name" value="Sigma70_r4_2"/>
    <property type="match status" value="1"/>
</dbReference>
<keyword evidence="3" id="KW-0731">Sigma factor</keyword>
<feature type="region of interest" description="Disordered" evidence="5">
    <location>
        <begin position="1"/>
        <end position="25"/>
    </location>
</feature>
<name>I4AIA1_BERLS</name>
<dbReference type="PATRIC" id="fig|880071.3.peg.1222"/>
<dbReference type="NCBIfam" id="TIGR02937">
    <property type="entry name" value="sigma70-ECF"/>
    <property type="match status" value="1"/>
</dbReference>
<dbReference type="Gene3D" id="1.10.1740.10">
    <property type="match status" value="1"/>
</dbReference>
<dbReference type="HOGENOM" id="CLU_047691_3_4_10"/>
<feature type="domain" description="RNA polymerase sigma-70 region 2" evidence="6">
    <location>
        <begin position="53"/>
        <end position="119"/>
    </location>
</feature>
<gene>
    <name evidence="8" type="ordered locus">Fleli_1250</name>
</gene>
<feature type="domain" description="RNA polymerase sigma factor 70 region 4 type 2" evidence="7">
    <location>
        <begin position="159"/>
        <end position="210"/>
    </location>
</feature>
<dbReference type="Proteomes" id="UP000006054">
    <property type="component" value="Chromosome"/>
</dbReference>
<dbReference type="OrthoDB" id="9785675at2"/>
<dbReference type="eggNOG" id="COG1595">
    <property type="taxonomic scope" value="Bacteria"/>
</dbReference>